<evidence type="ECO:0000313" key="1">
    <source>
        <dbReference type="EMBL" id="KIV84570.1"/>
    </source>
</evidence>
<accession>A0A0D1W7B5</accession>
<organism evidence="1 2">
    <name type="scientific">Exophiala sideris</name>
    <dbReference type="NCBI Taxonomy" id="1016849"/>
    <lineage>
        <taxon>Eukaryota</taxon>
        <taxon>Fungi</taxon>
        <taxon>Dikarya</taxon>
        <taxon>Ascomycota</taxon>
        <taxon>Pezizomycotina</taxon>
        <taxon>Eurotiomycetes</taxon>
        <taxon>Chaetothyriomycetidae</taxon>
        <taxon>Chaetothyriales</taxon>
        <taxon>Herpotrichiellaceae</taxon>
        <taxon>Exophiala</taxon>
    </lineage>
</organism>
<proteinExistence type="predicted"/>
<name>A0A0D1W7B5_9EURO</name>
<evidence type="ECO:0000313" key="2">
    <source>
        <dbReference type="Proteomes" id="UP000053599"/>
    </source>
</evidence>
<dbReference type="Proteomes" id="UP000053599">
    <property type="component" value="Unassembled WGS sequence"/>
</dbReference>
<dbReference type="HOGENOM" id="CLU_2049726_0_0_1"/>
<sequence>MGVEYHLPLPTTTTAGMCRHITTTKTTGALWQDLAGSAPKEVTRRTCTTPSPRLSATSSASIRLILWSTASLIFLVIRSGWPLQASLGGLRIVVPCDTGPDFPCVAHPWPTERLKLMRKP</sequence>
<protein>
    <submittedName>
        <fullName evidence="1">Uncharacterized protein</fullName>
    </submittedName>
</protein>
<gene>
    <name evidence="1" type="ORF">PV11_00343</name>
</gene>
<dbReference type="AlphaFoldDB" id="A0A0D1W7B5"/>
<dbReference type="EMBL" id="KN846951">
    <property type="protein sequence ID" value="KIV84570.1"/>
    <property type="molecule type" value="Genomic_DNA"/>
</dbReference>
<reference evidence="1 2" key="1">
    <citation type="submission" date="2015-01" db="EMBL/GenBank/DDBJ databases">
        <title>The Genome Sequence of Exophiala sideris CBS121828.</title>
        <authorList>
            <consortium name="The Broad Institute Genomics Platform"/>
            <person name="Cuomo C."/>
            <person name="de Hoog S."/>
            <person name="Gorbushina A."/>
            <person name="Stielow B."/>
            <person name="Teixiera M."/>
            <person name="Abouelleil A."/>
            <person name="Chapman S.B."/>
            <person name="Priest M."/>
            <person name="Young S.K."/>
            <person name="Wortman J."/>
            <person name="Nusbaum C."/>
            <person name="Birren B."/>
        </authorList>
    </citation>
    <scope>NUCLEOTIDE SEQUENCE [LARGE SCALE GENOMIC DNA]</scope>
    <source>
        <strain evidence="1 2">CBS 121828</strain>
    </source>
</reference>